<dbReference type="EMBL" id="CP099424">
    <property type="protein sequence ID" value="USW55781.1"/>
    <property type="molecule type" value="Genomic_DNA"/>
</dbReference>
<sequence length="256" mass="27960">MASVRRKFEPTLERSKHARSSVLRRLCQTGAHAIPQLCQGLSAKLARILGREYPARWLVGLTFGSADQSEYTVVKVDAYHGINSYLAQLEDTSINTIEHVFEYNLSNAGSEGGKRGIHPAFPPGQDGLEQIIASKGEENEIYHAALAYVQRKCRAEGIDGALKMADGKGEYDALLFCDVKGVAQQIAAQAGYPIVTIPIGVDDHGIPLSLSLQHTAWKEPELIQWASAIEDALKSVDILRPLPTYRNASAKNIPVL</sequence>
<dbReference type="Gene3D" id="3.90.1300.10">
    <property type="entry name" value="Amidase signature (AS) domain"/>
    <property type="match status" value="1"/>
</dbReference>
<proteinExistence type="predicted"/>
<name>A0A9Q9B3S7_9PEZI</name>
<dbReference type="Proteomes" id="UP001056384">
    <property type="component" value="Chromosome 7"/>
</dbReference>
<dbReference type="SUPFAM" id="SSF75304">
    <property type="entry name" value="Amidase signature (AS) enzymes"/>
    <property type="match status" value="1"/>
</dbReference>
<reference evidence="1" key="1">
    <citation type="submission" date="2022-06" db="EMBL/GenBank/DDBJ databases">
        <title>Complete genome sequences of two strains of the flax pathogen Septoria linicola.</title>
        <authorList>
            <person name="Lapalu N."/>
            <person name="Simon A."/>
            <person name="Demenou B."/>
            <person name="Paumier D."/>
            <person name="Guillot M.-P."/>
            <person name="Gout L."/>
            <person name="Valade R."/>
        </authorList>
    </citation>
    <scope>NUCLEOTIDE SEQUENCE</scope>
    <source>
        <strain evidence="1">SE15195</strain>
    </source>
</reference>
<protein>
    <submittedName>
        <fullName evidence="1">Amidase signature (AS) superfamily</fullName>
    </submittedName>
</protein>
<dbReference type="InterPro" id="IPR036928">
    <property type="entry name" value="AS_sf"/>
</dbReference>
<keyword evidence="2" id="KW-1185">Reference proteome</keyword>
<dbReference type="AlphaFoldDB" id="A0A9Q9B3S7"/>
<accession>A0A9Q9B3S7</accession>
<evidence type="ECO:0000313" key="1">
    <source>
        <dbReference type="EMBL" id="USW55781.1"/>
    </source>
</evidence>
<organism evidence="1 2">
    <name type="scientific">Septoria linicola</name>
    <dbReference type="NCBI Taxonomy" id="215465"/>
    <lineage>
        <taxon>Eukaryota</taxon>
        <taxon>Fungi</taxon>
        <taxon>Dikarya</taxon>
        <taxon>Ascomycota</taxon>
        <taxon>Pezizomycotina</taxon>
        <taxon>Dothideomycetes</taxon>
        <taxon>Dothideomycetidae</taxon>
        <taxon>Mycosphaerellales</taxon>
        <taxon>Mycosphaerellaceae</taxon>
        <taxon>Septoria</taxon>
    </lineage>
</organism>
<gene>
    <name evidence="1" type="ORF">Slin15195_G091000</name>
</gene>
<evidence type="ECO:0000313" key="2">
    <source>
        <dbReference type="Proteomes" id="UP001056384"/>
    </source>
</evidence>
<dbReference type="PANTHER" id="PTHR42678">
    <property type="entry name" value="AMIDASE"/>
    <property type="match status" value="1"/>
</dbReference>
<dbReference type="PANTHER" id="PTHR42678:SF37">
    <property type="entry name" value="AMIDASE C869.01-RELATED"/>
    <property type="match status" value="1"/>
</dbReference>